<proteinExistence type="inferred from homology"/>
<evidence type="ECO:0000259" key="6">
    <source>
        <dbReference type="PROSITE" id="PS51686"/>
    </source>
</evidence>
<dbReference type="PANTHER" id="PTHR22807:SF53">
    <property type="entry name" value="RIBOSOMAL RNA SMALL SUBUNIT METHYLTRANSFERASE B-RELATED"/>
    <property type="match status" value="1"/>
</dbReference>
<keyword evidence="1 5" id="KW-0489">Methyltransferase</keyword>
<evidence type="ECO:0000256" key="4">
    <source>
        <dbReference type="ARBA" id="ARBA00022884"/>
    </source>
</evidence>
<dbReference type="Gene3D" id="1.10.940.10">
    <property type="entry name" value="NusB-like"/>
    <property type="match status" value="1"/>
</dbReference>
<evidence type="ECO:0000256" key="2">
    <source>
        <dbReference type="ARBA" id="ARBA00022679"/>
    </source>
</evidence>
<dbReference type="Pfam" id="PF01029">
    <property type="entry name" value="NusB"/>
    <property type="match status" value="1"/>
</dbReference>
<dbReference type="Gene3D" id="3.40.50.150">
    <property type="entry name" value="Vaccinia Virus protein VP39"/>
    <property type="match status" value="1"/>
</dbReference>
<keyword evidence="2 5" id="KW-0808">Transferase</keyword>
<reference evidence="7 8" key="1">
    <citation type="submission" date="2020-05" db="EMBL/GenBank/DDBJ databases">
        <title>Aquirufa sp. strain 15G-AUS-rot a new Aquirufa species.</title>
        <authorList>
            <person name="Pitt A."/>
            <person name="Hahn M.W."/>
        </authorList>
    </citation>
    <scope>NUCLEOTIDE SEQUENCE [LARGE SCALE GENOMIC DNA]</scope>
    <source>
        <strain evidence="7 8">15G-AUS-rot</strain>
    </source>
</reference>
<dbReference type="SUPFAM" id="SSF48013">
    <property type="entry name" value="NusB-like"/>
    <property type="match status" value="1"/>
</dbReference>
<dbReference type="PANTHER" id="PTHR22807">
    <property type="entry name" value="NOP2 YEAST -RELATED NOL1/NOP2/FMU SUN DOMAIN-CONTAINING"/>
    <property type="match status" value="1"/>
</dbReference>
<dbReference type="AlphaFoldDB" id="A0A7D4PQL9"/>
<feature type="binding site" evidence="5">
    <location>
        <begin position="255"/>
        <end position="261"/>
    </location>
    <ligand>
        <name>S-adenosyl-L-methionine</name>
        <dbReference type="ChEBI" id="CHEBI:59789"/>
    </ligand>
</feature>
<keyword evidence="3 5" id="KW-0949">S-adenosyl-L-methionine</keyword>
<feature type="binding site" evidence="5">
    <location>
        <position position="280"/>
    </location>
    <ligand>
        <name>S-adenosyl-L-methionine</name>
        <dbReference type="ChEBI" id="CHEBI:59789"/>
    </ligand>
</feature>
<dbReference type="Pfam" id="PF01189">
    <property type="entry name" value="Methyltr_RsmB-F"/>
    <property type="match status" value="1"/>
</dbReference>
<accession>A0A7D4PQL9</accession>
<keyword evidence="4 5" id="KW-0694">RNA-binding</keyword>
<feature type="domain" description="SAM-dependent MTase RsmB/NOP-type" evidence="6">
    <location>
        <begin position="162"/>
        <end position="439"/>
    </location>
</feature>
<dbReference type="InterPro" id="IPR049560">
    <property type="entry name" value="MeTrfase_RsmB-F_NOP2_cat"/>
</dbReference>
<feature type="binding site" evidence="5">
    <location>
        <position position="320"/>
    </location>
    <ligand>
        <name>S-adenosyl-L-methionine</name>
        <dbReference type="ChEBI" id="CHEBI:59789"/>
    </ligand>
</feature>
<dbReference type="KEGG" id="aqg:HRU87_03640"/>
<sequence length="439" mass="47582">MSNPRQVALDLLLRVEETDSYINLLLSSVLEKSGLPEIDRGLVQELSYGALRWQLQYDEFINLLTPGKVLSAKVRISLRLGLHQLFRMRVPAHAAIHETVEMVKRFERSAAGLVNAVLRNCDRAGFDSLLGQVTENKPAIEVMAITHSHPKWVVTALISALELDGKGGEIEQLLIANNDTPEINLAALPGSNAQQALLELGLTPGDASPISFIAHGNPEPLLATPGVRVQDQGSQLVALALLAVGDKSGSWLDMCSGPGGKSALLQAGIAEQGGLLDCLEPAPHRAELVRQALNPKLQANVIVGYGQEAKQNSYDAILLDAPCSGLGSVRRKPESRWRKTPEQLANLTKIQAELLEAAVLALKSGGYLLYSTCSPIVVETNTQVKLILDRHPELELENANQVLNGINPSLQLPSGRKTAQLWTHLHTTDAMFMALIRKK</sequence>
<evidence type="ECO:0000313" key="8">
    <source>
        <dbReference type="Proteomes" id="UP000501003"/>
    </source>
</evidence>
<dbReference type="Proteomes" id="UP000501003">
    <property type="component" value="Chromosome"/>
</dbReference>
<dbReference type="InterPro" id="IPR001678">
    <property type="entry name" value="MeTrfase_RsmB-F_NOP2_dom"/>
</dbReference>
<evidence type="ECO:0000256" key="5">
    <source>
        <dbReference type="PROSITE-ProRule" id="PRU01023"/>
    </source>
</evidence>
<keyword evidence="8" id="KW-1185">Reference proteome</keyword>
<dbReference type="InterPro" id="IPR035926">
    <property type="entry name" value="NusB-like_sf"/>
</dbReference>
<dbReference type="GO" id="GO:0006355">
    <property type="term" value="P:regulation of DNA-templated transcription"/>
    <property type="evidence" value="ECO:0007669"/>
    <property type="project" value="InterPro"/>
</dbReference>
<dbReference type="CDD" id="cd02440">
    <property type="entry name" value="AdoMet_MTases"/>
    <property type="match status" value="1"/>
</dbReference>
<evidence type="ECO:0000256" key="1">
    <source>
        <dbReference type="ARBA" id="ARBA00022603"/>
    </source>
</evidence>
<comment type="caution">
    <text evidence="5">Lacks conserved residue(s) required for the propagation of feature annotation.</text>
</comment>
<protein>
    <submittedName>
        <fullName evidence="7">rRNA small subunit methyltransferase B</fullName>
    </submittedName>
</protein>
<dbReference type="PRINTS" id="PR02008">
    <property type="entry name" value="RCMTFAMILY"/>
</dbReference>
<dbReference type="InterPro" id="IPR023267">
    <property type="entry name" value="RCMT"/>
</dbReference>
<dbReference type="RefSeq" id="WP_173493583.1">
    <property type="nucleotide sequence ID" value="NZ_CP054056.1"/>
</dbReference>
<dbReference type="GO" id="GO:0008173">
    <property type="term" value="F:RNA methyltransferase activity"/>
    <property type="evidence" value="ECO:0007669"/>
    <property type="project" value="InterPro"/>
</dbReference>
<dbReference type="InterPro" id="IPR006027">
    <property type="entry name" value="NusB_RsmB_TIM44"/>
</dbReference>
<name>A0A7D4PQL9_9MICO</name>
<dbReference type="PROSITE" id="PS51686">
    <property type="entry name" value="SAM_MT_RSMB_NOP"/>
    <property type="match status" value="1"/>
</dbReference>
<dbReference type="SUPFAM" id="SSF53335">
    <property type="entry name" value="S-adenosyl-L-methionine-dependent methyltransferases"/>
    <property type="match status" value="1"/>
</dbReference>
<dbReference type="GO" id="GO:0003723">
    <property type="term" value="F:RNA binding"/>
    <property type="evidence" value="ECO:0007669"/>
    <property type="project" value="UniProtKB-UniRule"/>
</dbReference>
<organism evidence="7 8">
    <name type="scientific">Aquiluna borgnonia</name>
    <dbReference type="NCBI Taxonomy" id="2499157"/>
    <lineage>
        <taxon>Bacteria</taxon>
        <taxon>Bacillati</taxon>
        <taxon>Actinomycetota</taxon>
        <taxon>Actinomycetes</taxon>
        <taxon>Micrococcales</taxon>
        <taxon>Microbacteriaceae</taxon>
        <taxon>Luna cluster</taxon>
        <taxon>Luna-1 subcluster</taxon>
        <taxon>Aquiluna</taxon>
    </lineage>
</organism>
<dbReference type="EMBL" id="CP054056">
    <property type="protein sequence ID" value="QKJ25286.1"/>
    <property type="molecule type" value="Genomic_DNA"/>
</dbReference>
<feature type="active site" description="Nucleophile" evidence="5">
    <location>
        <position position="373"/>
    </location>
</feature>
<evidence type="ECO:0000256" key="3">
    <source>
        <dbReference type="ARBA" id="ARBA00022691"/>
    </source>
</evidence>
<comment type="similarity">
    <text evidence="5">Belongs to the class I-like SAM-binding methyltransferase superfamily. RsmB/NOP family.</text>
</comment>
<gene>
    <name evidence="7" type="ORF">HRU87_03640</name>
</gene>
<dbReference type="InterPro" id="IPR029063">
    <property type="entry name" value="SAM-dependent_MTases_sf"/>
</dbReference>
<evidence type="ECO:0000313" key="7">
    <source>
        <dbReference type="EMBL" id="QKJ25286.1"/>
    </source>
</evidence>
<dbReference type="GO" id="GO:0001510">
    <property type="term" value="P:RNA methylation"/>
    <property type="evidence" value="ECO:0007669"/>
    <property type="project" value="InterPro"/>
</dbReference>